<dbReference type="RefSeq" id="WP_369790569.1">
    <property type="nucleotide sequence ID" value="NZ_CP165628.1"/>
</dbReference>
<dbReference type="AlphaFoldDB" id="A0AB39VYA1"/>
<protein>
    <submittedName>
        <fullName evidence="2">Mucin/carbohydrate-binding domain-containing protein</fullName>
    </submittedName>
</protein>
<proteinExistence type="predicted"/>
<organism evidence="2">
    <name type="scientific">Rouxiella sp. WC2420</name>
    <dbReference type="NCBI Taxonomy" id="3234145"/>
    <lineage>
        <taxon>Bacteria</taxon>
        <taxon>Pseudomonadati</taxon>
        <taxon>Pseudomonadota</taxon>
        <taxon>Gammaproteobacteria</taxon>
        <taxon>Enterobacterales</taxon>
        <taxon>Yersiniaceae</taxon>
        <taxon>Rouxiella</taxon>
    </lineage>
</organism>
<name>A0AB39VYA1_9GAMM</name>
<evidence type="ECO:0000259" key="1">
    <source>
        <dbReference type="Pfam" id="PF03272"/>
    </source>
</evidence>
<sequence>MSTSDIEYKLIASNEIHTGWQERPYAKTRLEDKQGELIDEKLYLGTDSIINETRPLSLDTCALLKIFHPETKRIIDRSGNILYPESRPLLCYEFSDPF</sequence>
<gene>
    <name evidence="2" type="ORF">AB3G37_10080</name>
</gene>
<feature type="domain" description="Putative mucin/carbohydrate-binding" evidence="1">
    <location>
        <begin position="11"/>
        <end position="76"/>
    </location>
</feature>
<dbReference type="InterPro" id="IPR004954">
    <property type="entry name" value="Mucin-bd"/>
</dbReference>
<reference evidence="2" key="1">
    <citation type="submission" date="2024-07" db="EMBL/GenBank/DDBJ databases">
        <authorList>
            <person name="Biller S.J."/>
        </authorList>
    </citation>
    <scope>NUCLEOTIDE SEQUENCE</scope>
    <source>
        <strain evidence="2">WC2420</strain>
    </source>
</reference>
<dbReference type="Pfam" id="PF03272">
    <property type="entry name" value="Mucin_bdg"/>
    <property type="match status" value="1"/>
</dbReference>
<accession>A0AB39VYA1</accession>
<evidence type="ECO:0000313" key="2">
    <source>
        <dbReference type="EMBL" id="XDU74391.1"/>
    </source>
</evidence>
<dbReference type="EMBL" id="CP165628">
    <property type="protein sequence ID" value="XDU74391.1"/>
    <property type="molecule type" value="Genomic_DNA"/>
</dbReference>